<evidence type="ECO:0000256" key="1">
    <source>
        <dbReference type="SAM" id="SignalP"/>
    </source>
</evidence>
<dbReference type="PANTHER" id="PTHR39200">
    <property type="entry name" value="HYPOTHETICAL EXPORTED PROTEIN"/>
    <property type="match status" value="1"/>
</dbReference>
<sequence>MFRLTLLAALLLPSLALAEDQVRKFDTFYGINVKGPVSVYVEVGKPQSVTISGEPDFIRRINADVNGGVLRVVYDETKRTSNKENNRITVTVPALTSYRILGAGESRVTNISGERIDISFEGAGAMYASGKVKLLRMKSQGVGQVTLKDLHAERADMDVNGMGDLTVYASDTLNLVANGMGSIKYFGHPKHFNKSANGLGSITAGD</sequence>
<reference evidence="3 4" key="1">
    <citation type="submission" date="2019-11" db="EMBL/GenBank/DDBJ databases">
        <title>Type strains purchased from KCTC, JCM and DSMZ.</title>
        <authorList>
            <person name="Lu H."/>
        </authorList>
    </citation>
    <scope>NUCLEOTIDE SEQUENCE [LARGE SCALE GENOMIC DNA]</scope>
    <source>
        <strain evidence="3 4">JCM 31587</strain>
    </source>
</reference>
<name>A0A6L6QAE1_9BURK</name>
<feature type="domain" description="Putative auto-transporter adhesin head GIN" evidence="2">
    <location>
        <begin position="28"/>
        <end position="189"/>
    </location>
</feature>
<dbReference type="OrthoDB" id="8774193at2"/>
<keyword evidence="1" id="KW-0732">Signal</keyword>
<proteinExistence type="predicted"/>
<dbReference type="Pfam" id="PF10988">
    <property type="entry name" value="DUF2807"/>
    <property type="match status" value="1"/>
</dbReference>
<dbReference type="PANTHER" id="PTHR39200:SF1">
    <property type="entry name" value="AUTO-TRANSPORTER ADHESIN HEAD GIN DOMAIN-CONTAINING PROTEIN-RELATED"/>
    <property type="match status" value="1"/>
</dbReference>
<gene>
    <name evidence="3" type="ORF">GM658_01045</name>
</gene>
<dbReference type="RefSeq" id="WP_155452157.1">
    <property type="nucleotide sequence ID" value="NZ_WNKX01000001.1"/>
</dbReference>
<feature type="chain" id="PRO_5026769180" evidence="1">
    <location>
        <begin position="19"/>
        <end position="206"/>
    </location>
</feature>
<dbReference type="AlphaFoldDB" id="A0A6L6QAE1"/>
<dbReference type="InterPro" id="IPR021255">
    <property type="entry name" value="DUF2807"/>
</dbReference>
<evidence type="ECO:0000313" key="4">
    <source>
        <dbReference type="Proteomes" id="UP000472320"/>
    </source>
</evidence>
<keyword evidence="4" id="KW-1185">Reference proteome</keyword>
<protein>
    <submittedName>
        <fullName evidence="3">DUF2807 domain-containing protein</fullName>
    </submittedName>
</protein>
<evidence type="ECO:0000313" key="3">
    <source>
        <dbReference type="EMBL" id="MTW09175.1"/>
    </source>
</evidence>
<dbReference type="Proteomes" id="UP000472320">
    <property type="component" value="Unassembled WGS sequence"/>
</dbReference>
<dbReference type="EMBL" id="WNKX01000001">
    <property type="protein sequence ID" value="MTW09175.1"/>
    <property type="molecule type" value="Genomic_DNA"/>
</dbReference>
<organism evidence="3 4">
    <name type="scientific">Massilia eburnea</name>
    <dbReference type="NCBI Taxonomy" id="1776165"/>
    <lineage>
        <taxon>Bacteria</taxon>
        <taxon>Pseudomonadati</taxon>
        <taxon>Pseudomonadota</taxon>
        <taxon>Betaproteobacteria</taxon>
        <taxon>Burkholderiales</taxon>
        <taxon>Oxalobacteraceae</taxon>
        <taxon>Telluria group</taxon>
        <taxon>Massilia</taxon>
    </lineage>
</organism>
<feature type="signal peptide" evidence="1">
    <location>
        <begin position="1"/>
        <end position="18"/>
    </location>
</feature>
<comment type="caution">
    <text evidence="3">The sequence shown here is derived from an EMBL/GenBank/DDBJ whole genome shotgun (WGS) entry which is preliminary data.</text>
</comment>
<evidence type="ECO:0000259" key="2">
    <source>
        <dbReference type="Pfam" id="PF10988"/>
    </source>
</evidence>
<dbReference type="Gene3D" id="2.160.20.120">
    <property type="match status" value="1"/>
</dbReference>
<accession>A0A6L6QAE1</accession>